<dbReference type="Proteomes" id="UP000192343">
    <property type="component" value="Unassembled WGS sequence"/>
</dbReference>
<keyword evidence="3 7" id="KW-0812">Transmembrane</keyword>
<dbReference type="Pfam" id="PF04347">
    <property type="entry name" value="FliO"/>
    <property type="match status" value="1"/>
</dbReference>
<accession>A0A1Y1RX74</accession>
<dbReference type="OrthoDB" id="361613at2"/>
<dbReference type="AlphaFoldDB" id="A0A1Y1RX74"/>
<feature type="transmembrane region" description="Helical" evidence="7">
    <location>
        <begin position="66"/>
        <end position="90"/>
    </location>
</feature>
<evidence type="ECO:0000313" key="9">
    <source>
        <dbReference type="EMBL" id="ORC34264.1"/>
    </source>
</evidence>
<dbReference type="GO" id="GO:0016020">
    <property type="term" value="C:membrane"/>
    <property type="evidence" value="ECO:0007669"/>
    <property type="project" value="InterPro"/>
</dbReference>
<organism evidence="9 10">
    <name type="scientific">Marispirochaeta aestuarii</name>
    <dbReference type="NCBI Taxonomy" id="1963862"/>
    <lineage>
        <taxon>Bacteria</taxon>
        <taxon>Pseudomonadati</taxon>
        <taxon>Spirochaetota</taxon>
        <taxon>Spirochaetia</taxon>
        <taxon>Spirochaetales</taxon>
        <taxon>Spirochaetaceae</taxon>
        <taxon>Marispirochaeta</taxon>
    </lineage>
</organism>
<evidence type="ECO:0000256" key="2">
    <source>
        <dbReference type="ARBA" id="ARBA00022475"/>
    </source>
</evidence>
<keyword evidence="5 7" id="KW-0472">Membrane</keyword>
<dbReference type="GO" id="GO:0044781">
    <property type="term" value="P:bacterial-type flagellum organization"/>
    <property type="evidence" value="ECO:0007669"/>
    <property type="project" value="InterPro"/>
</dbReference>
<keyword evidence="2" id="KW-1003">Cell membrane</keyword>
<evidence type="ECO:0000256" key="8">
    <source>
        <dbReference type="SAM" id="SignalP"/>
    </source>
</evidence>
<proteinExistence type="predicted"/>
<dbReference type="EMBL" id="MWQY01000014">
    <property type="protein sequence ID" value="ORC34264.1"/>
    <property type="molecule type" value="Genomic_DNA"/>
</dbReference>
<evidence type="ECO:0000256" key="5">
    <source>
        <dbReference type="ARBA" id="ARBA00023136"/>
    </source>
</evidence>
<evidence type="ECO:0000256" key="1">
    <source>
        <dbReference type="ARBA" id="ARBA00004236"/>
    </source>
</evidence>
<dbReference type="STRING" id="1963862.B4O97_13200"/>
<feature type="chain" id="PRO_5012146614" description="Flagellar protein" evidence="8">
    <location>
        <begin position="22"/>
        <end position="203"/>
    </location>
</feature>
<evidence type="ECO:0000256" key="3">
    <source>
        <dbReference type="ARBA" id="ARBA00022692"/>
    </source>
</evidence>
<comment type="subcellular location">
    <subcellularLocation>
        <location evidence="1">Cell membrane</location>
    </subcellularLocation>
</comment>
<gene>
    <name evidence="9" type="ORF">B4O97_13200</name>
</gene>
<keyword evidence="8" id="KW-0732">Signal</keyword>
<dbReference type="InterPro" id="IPR022781">
    <property type="entry name" value="Flagellar_biosynth_FliO"/>
</dbReference>
<dbReference type="RefSeq" id="WP_083051497.1">
    <property type="nucleotide sequence ID" value="NZ_CAXXQO010000004.1"/>
</dbReference>
<name>A0A1Y1RX74_9SPIO</name>
<protein>
    <recommendedName>
        <fullName evidence="11">Flagellar protein</fullName>
    </recommendedName>
</protein>
<feature type="region of interest" description="Disordered" evidence="6">
    <location>
        <begin position="179"/>
        <end position="203"/>
    </location>
</feature>
<keyword evidence="10" id="KW-1185">Reference proteome</keyword>
<keyword evidence="4 7" id="KW-1133">Transmembrane helix</keyword>
<comment type="caution">
    <text evidence="9">The sequence shown here is derived from an EMBL/GenBank/DDBJ whole genome shotgun (WGS) entry which is preliminary data.</text>
</comment>
<evidence type="ECO:0008006" key="11">
    <source>
        <dbReference type="Google" id="ProtNLM"/>
    </source>
</evidence>
<evidence type="ECO:0000256" key="6">
    <source>
        <dbReference type="SAM" id="MobiDB-lite"/>
    </source>
</evidence>
<evidence type="ECO:0000256" key="4">
    <source>
        <dbReference type="ARBA" id="ARBA00022989"/>
    </source>
</evidence>
<evidence type="ECO:0000256" key="7">
    <source>
        <dbReference type="SAM" id="Phobius"/>
    </source>
</evidence>
<sequence>MKKNVLLFLLLVAAVVGSLSAQEREESEAPAGEAIVSEEDIIFDGGEGAAENNTTEAVEPGGNLTIWSFVSMVLVLGGVVAAIYGLFFLLKRIAGRGYPDNDLIRILSSKSLSSTRSVHLISLGRRFLLVGSAENSVNLIAEIDDKESRDEIDVFLAREDSSPKKSFRQLIGGLLSGNEEGGDDSVSSSAHFLKNQGQRMKNL</sequence>
<feature type="compositionally biased region" description="Polar residues" evidence="6">
    <location>
        <begin position="185"/>
        <end position="203"/>
    </location>
</feature>
<feature type="signal peptide" evidence="8">
    <location>
        <begin position="1"/>
        <end position="21"/>
    </location>
</feature>
<evidence type="ECO:0000313" key="10">
    <source>
        <dbReference type="Proteomes" id="UP000192343"/>
    </source>
</evidence>
<reference evidence="9 10" key="1">
    <citation type="submission" date="2017-03" db="EMBL/GenBank/DDBJ databases">
        <title>Draft Genome sequence of Marispirochaeta sp. strain JC444.</title>
        <authorList>
            <person name="Shivani Y."/>
            <person name="Subhash Y."/>
            <person name="Sasikala C."/>
            <person name="Ramana C."/>
        </authorList>
    </citation>
    <scope>NUCLEOTIDE SEQUENCE [LARGE SCALE GENOMIC DNA]</scope>
    <source>
        <strain evidence="9 10">JC444</strain>
    </source>
</reference>